<dbReference type="SUPFAM" id="SSF81301">
    <property type="entry name" value="Nucleotidyltransferase"/>
    <property type="match status" value="1"/>
</dbReference>
<evidence type="ECO:0000313" key="2">
    <source>
        <dbReference type="Proteomes" id="UP000248423"/>
    </source>
</evidence>
<reference evidence="1 2" key="1">
    <citation type="submission" date="2018-02" db="EMBL/GenBank/DDBJ databases">
        <title>The genomes of Aspergillus section Nigri reveals drivers in fungal speciation.</title>
        <authorList>
            <consortium name="DOE Joint Genome Institute"/>
            <person name="Vesth T.C."/>
            <person name="Nybo J."/>
            <person name="Theobald S."/>
            <person name="Brandl J."/>
            <person name="Frisvad J.C."/>
            <person name="Nielsen K.F."/>
            <person name="Lyhne E.K."/>
            <person name="Kogle M.E."/>
            <person name="Kuo A."/>
            <person name="Riley R."/>
            <person name="Clum A."/>
            <person name="Nolan M."/>
            <person name="Lipzen A."/>
            <person name="Salamov A."/>
            <person name="Henrissat B."/>
            <person name="Wiebenga A."/>
            <person name="De vries R.P."/>
            <person name="Grigoriev I.V."/>
            <person name="Mortensen U.H."/>
            <person name="Andersen M.R."/>
            <person name="Baker S.E."/>
        </authorList>
    </citation>
    <scope>NUCLEOTIDE SEQUENCE [LARGE SCALE GENOMIC DNA]</scope>
    <source>
        <strain evidence="1 2">CBS 121057</strain>
    </source>
</reference>
<dbReference type="AlphaFoldDB" id="A0A319EJ61"/>
<evidence type="ECO:0008006" key="3">
    <source>
        <dbReference type="Google" id="ProtNLM"/>
    </source>
</evidence>
<name>A0A319EJ61_ASPSB</name>
<dbReference type="EMBL" id="KZ826433">
    <property type="protein sequence ID" value="PYI00859.1"/>
    <property type="molecule type" value="Genomic_DNA"/>
</dbReference>
<keyword evidence="2" id="KW-1185">Reference proteome</keyword>
<organism evidence="1 2">
    <name type="scientific">Aspergillus sclerotiicarbonarius (strain CBS 121057 / IBT 28362)</name>
    <dbReference type="NCBI Taxonomy" id="1448318"/>
    <lineage>
        <taxon>Eukaryota</taxon>
        <taxon>Fungi</taxon>
        <taxon>Dikarya</taxon>
        <taxon>Ascomycota</taxon>
        <taxon>Pezizomycotina</taxon>
        <taxon>Eurotiomycetes</taxon>
        <taxon>Eurotiomycetidae</taxon>
        <taxon>Eurotiales</taxon>
        <taxon>Aspergillaceae</taxon>
        <taxon>Aspergillus</taxon>
        <taxon>Aspergillus subgen. Circumdati</taxon>
    </lineage>
</organism>
<gene>
    <name evidence="1" type="ORF">BO78DRAFT_434111</name>
</gene>
<dbReference type="OrthoDB" id="10066232at2759"/>
<sequence length="225" mass="24886">MATHYDLVDYDSDAEKEKYPHVPLANLISAALFVANLLEQAGIPYGLMGGLAVSLMGSNRATRDVDMAFQAPGKMRDMWALVEAESRLIIPNTKLLSNIMKIFVRTGPGYDDCRSGIPVEVDLIESGYQGSPRALFTNRRLLSVPTKTGPKTLYAIELFYLLRGKMAAFASRASPHDLHDVQHLLRNYGAEVRGFVQRLDPDAVGAFLDVMAPASRGYWGEFFGR</sequence>
<proteinExistence type="predicted"/>
<accession>A0A319EJ61</accession>
<dbReference type="Gene3D" id="3.30.460.40">
    <property type="match status" value="1"/>
</dbReference>
<protein>
    <recommendedName>
        <fullName evidence="3">Nucleotidyl transferase AbiEii/AbiGii toxin family protein</fullName>
    </recommendedName>
</protein>
<dbReference type="Proteomes" id="UP000248423">
    <property type="component" value="Unassembled WGS sequence"/>
</dbReference>
<evidence type="ECO:0000313" key="1">
    <source>
        <dbReference type="EMBL" id="PYI00859.1"/>
    </source>
</evidence>
<dbReference type="VEuPathDB" id="FungiDB:BO78DRAFT_434111"/>
<dbReference type="InterPro" id="IPR043519">
    <property type="entry name" value="NT_sf"/>
</dbReference>